<accession>A0A8S5LNR5</accession>
<dbReference type="InterPro" id="IPR010572">
    <property type="entry name" value="Tail_dom"/>
</dbReference>
<evidence type="ECO:0000313" key="2">
    <source>
        <dbReference type="EMBL" id="DAD71528.1"/>
    </source>
</evidence>
<feature type="domain" description="Tail spike" evidence="1">
    <location>
        <begin position="100"/>
        <end position="352"/>
    </location>
</feature>
<reference evidence="2" key="1">
    <citation type="journal article" date="2021" name="Proc. Natl. Acad. Sci. U.S.A.">
        <title>A Catalog of Tens of Thousands of Viruses from Human Metagenomes Reveals Hidden Associations with Chronic Diseases.</title>
        <authorList>
            <person name="Tisza M.J."/>
            <person name="Buck C.B."/>
        </authorList>
    </citation>
    <scope>NUCLEOTIDE SEQUENCE</scope>
    <source>
        <strain evidence="2">CtR2338</strain>
    </source>
</reference>
<proteinExistence type="predicted"/>
<protein>
    <submittedName>
        <fullName evidence="2">Tail protein</fullName>
    </submittedName>
</protein>
<sequence>MIQIYNPENTDFEKNGNMTLFPSSATVNAKISGAWEVALEHPLDDEGRWKYIVDNAVVKMPSFNGEQLFRITHKEKSESEITADLQPIFMDSKDDCFLMDVRPTNKNGQQALDIMTAPNKKYSAKSNIADINTAYYEKMNLIEALNSDNENSFLNVWGGEIVYDNFTVVIDKKAGSDRGVEILYGKNVAENGMSEEVDMRNVVTRIIPQAYNGQTMDGSTPWVDSPLIDKYPTIKYKVMKFENVKMEADAQDGDADNGIIVCHTQGELNAALERQCQKQWKEGADKPTVTIEVDMVMIEDTELYSDVKELVSVSLGDTVHCRNAKLDIVTDARVIELEWDCVNNTISSVKLGDYQFDYISNQVSLQNRIDSAIRDDGSVVGAQVKGILDAVKTQFHAMRDIAKKQDVRAMLFEDLDPESPTYGAMCLGSMGFEIASKRTADGKDWIWSTFGTGKGFFADYIIAGTMLADRIYGGTLTIGGIDNKAGIIKVLDGNGDILSVMDKDGILTNGKYTCGSDEFGRRVEVSEGEIKIMDKSGNTVGRIFAVSNDIFKIGTENALFRMFKTGEVYVDCQSFGVNGYNGFTGTVEYSDGTYEDYVGGLLVGGKSKEGVYP</sequence>
<name>A0A8S5LNR5_9CAUD</name>
<dbReference type="EMBL" id="BK015883">
    <property type="protein sequence ID" value="DAD71528.1"/>
    <property type="molecule type" value="Genomic_DNA"/>
</dbReference>
<dbReference type="InterPro" id="IPR007119">
    <property type="entry name" value="Phage_tail_spike_N"/>
</dbReference>
<organism evidence="2">
    <name type="scientific">Myoviridae sp. ctR2338</name>
    <dbReference type="NCBI Taxonomy" id="2827608"/>
    <lineage>
        <taxon>Viruses</taxon>
        <taxon>Duplodnaviria</taxon>
        <taxon>Heunggongvirae</taxon>
        <taxon>Uroviricota</taxon>
        <taxon>Caudoviricetes</taxon>
    </lineage>
</organism>
<dbReference type="Pfam" id="PF06605">
    <property type="entry name" value="Prophage_tail"/>
    <property type="match status" value="1"/>
</dbReference>
<evidence type="ECO:0000259" key="1">
    <source>
        <dbReference type="Pfam" id="PF06605"/>
    </source>
</evidence>
<dbReference type="NCBIfam" id="TIGR01665">
    <property type="entry name" value="put_anti_recept"/>
    <property type="match status" value="1"/>
</dbReference>